<reference evidence="2 3" key="1">
    <citation type="submission" date="2012-06" db="EMBL/GenBank/DDBJ databases">
        <title>Draft Genome Sequence of Lactobacillus hominis Strain CRBIP 24.179T, isolated from human intestine.</title>
        <authorList>
            <person name="Cousin S."/>
            <person name="Ma L."/>
            <person name="Bizet C."/>
            <person name="Loux V."/>
            <person name="Bouchier C."/>
            <person name="Clermont D."/>
            <person name="Creno S."/>
        </authorList>
    </citation>
    <scope>NUCLEOTIDE SEQUENCE [LARGE SCALE GENOMIC DNA]</scope>
    <source>
        <strain evidence="3">CRBIP 24.179T</strain>
    </source>
</reference>
<feature type="transmembrane region" description="Helical" evidence="1">
    <location>
        <begin position="9"/>
        <end position="28"/>
    </location>
</feature>
<feature type="transmembrane region" description="Helical" evidence="1">
    <location>
        <begin position="65"/>
        <end position="86"/>
    </location>
</feature>
<keyword evidence="1" id="KW-0472">Membrane</keyword>
<organism evidence="2 3">
    <name type="scientific">Lactobacillus hominis DSM 23910 = CRBIP 24.179</name>
    <dbReference type="NCBI Taxonomy" id="1423758"/>
    <lineage>
        <taxon>Bacteria</taxon>
        <taxon>Bacillati</taxon>
        <taxon>Bacillota</taxon>
        <taxon>Bacilli</taxon>
        <taxon>Lactobacillales</taxon>
        <taxon>Lactobacillaceae</taxon>
        <taxon>Lactobacillus</taxon>
    </lineage>
</organism>
<protein>
    <submittedName>
        <fullName evidence="2">Uncharacterized protein</fullName>
    </submittedName>
</protein>
<accession>I7L7C0</accession>
<comment type="caution">
    <text evidence="2">The sequence shown here is derived from an EMBL/GenBank/DDBJ whole genome shotgun (WGS) entry which is preliminary data.</text>
</comment>
<name>I7L7C0_9LACO</name>
<dbReference type="eggNOG" id="ENOG5030BIF">
    <property type="taxonomic scope" value="Bacteria"/>
</dbReference>
<evidence type="ECO:0000313" key="3">
    <source>
        <dbReference type="Proteomes" id="UP000009320"/>
    </source>
</evidence>
<evidence type="ECO:0000313" key="2">
    <source>
        <dbReference type="EMBL" id="CCI82532.1"/>
    </source>
</evidence>
<dbReference type="AlphaFoldDB" id="I7L7C0"/>
<dbReference type="EMBL" id="CAKE01000025">
    <property type="protein sequence ID" value="CCI82532.1"/>
    <property type="molecule type" value="Genomic_DNA"/>
</dbReference>
<keyword evidence="1" id="KW-1133">Transmembrane helix</keyword>
<dbReference type="Proteomes" id="UP000009320">
    <property type="component" value="Unassembled WGS sequence"/>
</dbReference>
<sequence>MENIKLISYSYDVTLTFTLLAVLNLISWRGSLPYRMVTVLMNVVVGASMEYLVNRYSVTKRKTYLKGLVALILLVTNIVWIVVTLFN</sequence>
<gene>
    <name evidence="2" type="ORF">BN55_05380</name>
</gene>
<evidence type="ECO:0000256" key="1">
    <source>
        <dbReference type="SAM" id="Phobius"/>
    </source>
</evidence>
<proteinExistence type="predicted"/>
<keyword evidence="1" id="KW-0812">Transmembrane</keyword>
<keyword evidence="3" id="KW-1185">Reference proteome</keyword>
<feature type="transmembrane region" description="Helical" evidence="1">
    <location>
        <begin position="34"/>
        <end position="53"/>
    </location>
</feature>